<name>A0ABW2A9Q1_9GAMM</name>
<organism evidence="3 4">
    <name type="scientific">Marinobacterium aestuariivivens</name>
    <dbReference type="NCBI Taxonomy" id="1698799"/>
    <lineage>
        <taxon>Bacteria</taxon>
        <taxon>Pseudomonadati</taxon>
        <taxon>Pseudomonadota</taxon>
        <taxon>Gammaproteobacteria</taxon>
        <taxon>Oceanospirillales</taxon>
        <taxon>Oceanospirillaceae</taxon>
        <taxon>Marinobacterium</taxon>
    </lineage>
</organism>
<dbReference type="InterPro" id="IPR052741">
    <property type="entry name" value="Mitochondrial_HTD2"/>
</dbReference>
<sequence length="205" mass="23047">MSLPRRMWAGSRIRYHQPLRLGETVHRLSTVADVSAKEGKSGSLVFLTLRHEYEGSNGLALTEEQDLVYRDNPPPGAPVPAPKQAPDNADWSRRILPDPTLLFRYSAVTLNAHRIHYDFPYVTETEGYPGLIVHGQLIATLLLHLAQSNRPNGEIEEFEFRAMSPLFCNQPFFVEGVPQASGREGDLWARTEAGGLAMKADIRWR</sequence>
<dbReference type="Proteomes" id="UP001596422">
    <property type="component" value="Unassembled WGS sequence"/>
</dbReference>
<evidence type="ECO:0000256" key="1">
    <source>
        <dbReference type="SAM" id="MobiDB-lite"/>
    </source>
</evidence>
<feature type="compositionally biased region" description="Pro residues" evidence="1">
    <location>
        <begin position="72"/>
        <end position="83"/>
    </location>
</feature>
<dbReference type="Pfam" id="PF13452">
    <property type="entry name" value="FAS1_DH_region"/>
    <property type="match status" value="1"/>
</dbReference>
<gene>
    <name evidence="3" type="ORF">ACFQDL_31870</name>
</gene>
<reference evidence="4" key="1">
    <citation type="journal article" date="2019" name="Int. J. Syst. Evol. Microbiol.">
        <title>The Global Catalogue of Microorganisms (GCM) 10K type strain sequencing project: providing services to taxonomists for standard genome sequencing and annotation.</title>
        <authorList>
            <consortium name="The Broad Institute Genomics Platform"/>
            <consortium name="The Broad Institute Genome Sequencing Center for Infectious Disease"/>
            <person name="Wu L."/>
            <person name="Ma J."/>
        </authorList>
    </citation>
    <scope>NUCLEOTIDE SEQUENCE [LARGE SCALE GENOMIC DNA]</scope>
    <source>
        <strain evidence="4">NBRC 111756</strain>
    </source>
</reference>
<feature type="domain" description="FAS1-like dehydratase" evidence="2">
    <location>
        <begin position="3"/>
        <end position="59"/>
    </location>
</feature>
<proteinExistence type="predicted"/>
<dbReference type="InterPro" id="IPR029069">
    <property type="entry name" value="HotDog_dom_sf"/>
</dbReference>
<comment type="caution">
    <text evidence="3">The sequence shown here is derived from an EMBL/GenBank/DDBJ whole genome shotgun (WGS) entry which is preliminary data.</text>
</comment>
<protein>
    <submittedName>
        <fullName evidence="3">MaoC family dehydratase N-terminal domain-containing protein</fullName>
    </submittedName>
</protein>
<dbReference type="PANTHER" id="PTHR28152">
    <property type="entry name" value="HYDROXYACYL-THIOESTER DEHYDRATASE TYPE 2, MITOCHONDRIAL"/>
    <property type="match status" value="1"/>
</dbReference>
<dbReference type="PANTHER" id="PTHR28152:SF1">
    <property type="entry name" value="HYDROXYACYL-THIOESTER DEHYDRATASE TYPE 2, MITOCHONDRIAL"/>
    <property type="match status" value="1"/>
</dbReference>
<accession>A0ABW2A9Q1</accession>
<dbReference type="InterPro" id="IPR039569">
    <property type="entry name" value="FAS1-like_DH_region"/>
</dbReference>
<dbReference type="EMBL" id="JBHSWE010000002">
    <property type="protein sequence ID" value="MFC6674194.1"/>
    <property type="molecule type" value="Genomic_DNA"/>
</dbReference>
<feature type="region of interest" description="Disordered" evidence="1">
    <location>
        <begin position="70"/>
        <end position="90"/>
    </location>
</feature>
<evidence type="ECO:0000259" key="2">
    <source>
        <dbReference type="Pfam" id="PF13452"/>
    </source>
</evidence>
<dbReference type="Gene3D" id="3.10.129.10">
    <property type="entry name" value="Hotdog Thioesterase"/>
    <property type="match status" value="1"/>
</dbReference>
<dbReference type="SUPFAM" id="SSF54637">
    <property type="entry name" value="Thioesterase/thiol ester dehydrase-isomerase"/>
    <property type="match status" value="2"/>
</dbReference>
<keyword evidence="4" id="KW-1185">Reference proteome</keyword>
<evidence type="ECO:0000313" key="3">
    <source>
        <dbReference type="EMBL" id="MFC6674194.1"/>
    </source>
</evidence>
<evidence type="ECO:0000313" key="4">
    <source>
        <dbReference type="Proteomes" id="UP001596422"/>
    </source>
</evidence>
<dbReference type="RefSeq" id="WP_379913929.1">
    <property type="nucleotide sequence ID" value="NZ_JBHSWE010000002.1"/>
</dbReference>